<keyword evidence="2" id="KW-1185">Reference proteome</keyword>
<gene>
    <name evidence="1" type="ORF">M3215_10530</name>
</gene>
<proteinExistence type="predicted"/>
<comment type="caution">
    <text evidence="1">The sequence shown here is derived from an EMBL/GenBank/DDBJ whole genome shotgun (WGS) entry which is preliminary data.</text>
</comment>
<evidence type="ECO:0000313" key="1">
    <source>
        <dbReference type="EMBL" id="MCM3736249.1"/>
    </source>
</evidence>
<dbReference type="Proteomes" id="UP001202289">
    <property type="component" value="Unassembled WGS sequence"/>
</dbReference>
<name>A0ACC6A6P6_9BACI</name>
<accession>A0ACC6A6P6</accession>
<sequence>MDDKDKKDVFSVILVGASLTFLLVARNFDSTLIRAISVIVSWAVFLAVTVDYIQDKIKERKRK</sequence>
<dbReference type="EMBL" id="JAMBOP010000010">
    <property type="protein sequence ID" value="MCM3736249.1"/>
    <property type="molecule type" value="Genomic_DNA"/>
</dbReference>
<protein>
    <submittedName>
        <fullName evidence="1">Uncharacterized protein</fullName>
    </submittedName>
</protein>
<organism evidence="1 2">
    <name type="scientific">Bacillus cytotoxicus</name>
    <dbReference type="NCBI Taxonomy" id="580165"/>
    <lineage>
        <taxon>Bacteria</taxon>
        <taxon>Bacillati</taxon>
        <taxon>Bacillota</taxon>
        <taxon>Bacilli</taxon>
        <taxon>Bacillales</taxon>
        <taxon>Bacillaceae</taxon>
        <taxon>Bacillus</taxon>
        <taxon>Bacillus cereus group</taxon>
    </lineage>
</organism>
<evidence type="ECO:0000313" key="2">
    <source>
        <dbReference type="Proteomes" id="UP001202289"/>
    </source>
</evidence>
<reference evidence="1" key="1">
    <citation type="submission" date="2022-05" db="EMBL/GenBank/DDBJ databases">
        <title>Comparative Genomics of Spacecraft Associated Microbes.</title>
        <authorList>
            <person name="Tran M.T."/>
            <person name="Wright A."/>
            <person name="Seuylemezian A."/>
            <person name="Eisen J."/>
            <person name="Coil D."/>
        </authorList>
    </citation>
    <scope>NUCLEOTIDE SEQUENCE</scope>
    <source>
        <strain evidence="1">FAIRING 10M-2.2</strain>
    </source>
</reference>